<organism evidence="3 4">
    <name type="scientific">Agrobacterium vitis</name>
    <name type="common">Rhizobium vitis</name>
    <dbReference type="NCBI Taxonomy" id="373"/>
    <lineage>
        <taxon>Bacteria</taxon>
        <taxon>Pseudomonadati</taxon>
        <taxon>Pseudomonadota</taxon>
        <taxon>Alphaproteobacteria</taxon>
        <taxon>Hyphomicrobiales</taxon>
        <taxon>Rhizobiaceae</taxon>
        <taxon>Rhizobium/Agrobacterium group</taxon>
        <taxon>Agrobacterium</taxon>
    </lineage>
</organism>
<accession>A0AAE2R9E6</accession>
<gene>
    <name evidence="3" type="ORF">IEI95_007485</name>
</gene>
<dbReference type="AlphaFoldDB" id="A0AAE2R9E6"/>
<comment type="caution">
    <text evidence="3">The sequence shown here is derived from an EMBL/GenBank/DDBJ whole genome shotgun (WGS) entry which is preliminary data.</text>
</comment>
<reference evidence="3" key="1">
    <citation type="submission" date="2020-11" db="EMBL/GenBank/DDBJ databases">
        <title>Agrobacterium vitis strain K377 genome.</title>
        <authorList>
            <person name="Xi H."/>
        </authorList>
    </citation>
    <scope>NUCLEOTIDE SEQUENCE</scope>
    <source>
        <strain evidence="3">K377</strain>
    </source>
</reference>
<evidence type="ECO:0000256" key="1">
    <source>
        <dbReference type="SAM" id="SignalP"/>
    </source>
</evidence>
<feature type="chain" id="PRO_5042115726" evidence="1">
    <location>
        <begin position="19"/>
        <end position="469"/>
    </location>
</feature>
<dbReference type="Proteomes" id="UP000655037">
    <property type="component" value="Unassembled WGS sequence"/>
</dbReference>
<name>A0AAE2R9E6_AGRVI</name>
<proteinExistence type="predicted"/>
<dbReference type="InterPro" id="IPR031329">
    <property type="entry name" value="NEUT/ALK_ceramidase_N"/>
</dbReference>
<evidence type="ECO:0000313" key="3">
    <source>
        <dbReference type="EMBL" id="MBF2714103.1"/>
    </source>
</evidence>
<sequence>MKKTVISLAIASSVSALAAVPAAAQSATGTLRAGAARIEITPPANPTYPAMNEYDHEKLYLRAIVVDNGKTKMALIGADLGGINEEVWAEASKRIGETLGIPLQNVVLSSTHTHSDWPANATTAPGQPRYGSDFVSNVAVDAVKKAVSALQPAKVGYSTGEAYLNVNRDAINPQTHLWTQAANFNAYSDKTVSVLSVIKPSGEPIATYVNYAMHPVNGYLSGFVSGDFAAATSRYIERNFSDDVVAIFTQGASGDQNPRWLRTGTNTLASKTGLPISGYEMSREDIEAPLRNKQVADGPLDPKRARQLADYIQALGVILGEEVIRVMSHTDGWMASPEIWAAQATLTCPGRTRLDKVREGAAGQYEDGKDVDIRLGAVGIGDIVLSTVNAEIYSRIGQRTKQISPLSKTMLITLANGRANSGYIPDDQSFEHQTFQVLGSRLKPGCAEEGIAKGIAGLVSDHIERKGTN</sequence>
<protein>
    <submittedName>
        <fullName evidence="3">Neutral/alkaline non-lysosomal ceramidase N-terminal domain-containing protein</fullName>
    </submittedName>
</protein>
<feature type="signal peptide" evidence="1">
    <location>
        <begin position="1"/>
        <end position="18"/>
    </location>
</feature>
<dbReference type="Pfam" id="PF04734">
    <property type="entry name" value="Ceramidase_alk"/>
    <property type="match status" value="1"/>
</dbReference>
<evidence type="ECO:0000313" key="4">
    <source>
        <dbReference type="Proteomes" id="UP000655037"/>
    </source>
</evidence>
<dbReference type="EMBL" id="JACXXJ020000003">
    <property type="protein sequence ID" value="MBF2714103.1"/>
    <property type="molecule type" value="Genomic_DNA"/>
</dbReference>
<dbReference type="RefSeq" id="WP_071207469.1">
    <property type="nucleotide sequence ID" value="NZ_CP118261.1"/>
</dbReference>
<feature type="domain" description="Neutral/alkaline non-lysosomal ceramidase N-terminal" evidence="2">
    <location>
        <begin position="56"/>
        <end position="260"/>
    </location>
</feature>
<evidence type="ECO:0000259" key="2">
    <source>
        <dbReference type="Pfam" id="PF04734"/>
    </source>
</evidence>
<keyword evidence="1" id="KW-0732">Signal</keyword>